<dbReference type="InterPro" id="IPR003265">
    <property type="entry name" value="HhH-GPD_domain"/>
</dbReference>
<organism evidence="16 17">
    <name type="scientific">Arthrobacter halodurans</name>
    <dbReference type="NCBI Taxonomy" id="516699"/>
    <lineage>
        <taxon>Bacteria</taxon>
        <taxon>Bacillati</taxon>
        <taxon>Actinomycetota</taxon>
        <taxon>Actinomycetes</taxon>
        <taxon>Micrococcales</taxon>
        <taxon>Micrococcaceae</taxon>
        <taxon>Arthrobacter</taxon>
    </lineage>
</organism>
<evidence type="ECO:0000256" key="5">
    <source>
        <dbReference type="ARBA" id="ARBA00022023"/>
    </source>
</evidence>
<dbReference type="Pfam" id="PF00730">
    <property type="entry name" value="HhH-GPD"/>
    <property type="match status" value="1"/>
</dbReference>
<evidence type="ECO:0000256" key="8">
    <source>
        <dbReference type="ARBA" id="ARBA00022763"/>
    </source>
</evidence>
<dbReference type="CDD" id="cd00056">
    <property type="entry name" value="ENDO3c"/>
    <property type="match status" value="1"/>
</dbReference>
<evidence type="ECO:0000256" key="10">
    <source>
        <dbReference type="ARBA" id="ARBA00023004"/>
    </source>
</evidence>
<evidence type="ECO:0000256" key="13">
    <source>
        <dbReference type="ARBA" id="ARBA00023295"/>
    </source>
</evidence>
<dbReference type="PROSITE" id="PS01155">
    <property type="entry name" value="ENDONUCLEASE_III_2"/>
    <property type="match status" value="1"/>
</dbReference>
<keyword evidence="10" id="KW-0408">Iron</keyword>
<dbReference type="Proteomes" id="UP001575652">
    <property type="component" value="Unassembled WGS sequence"/>
</dbReference>
<keyword evidence="7" id="KW-0479">Metal-binding</keyword>
<dbReference type="Pfam" id="PF10576">
    <property type="entry name" value="EndIII_4Fe-2S"/>
    <property type="match status" value="1"/>
</dbReference>
<keyword evidence="17" id="KW-1185">Reference proteome</keyword>
<dbReference type="InterPro" id="IPR003651">
    <property type="entry name" value="Endonuclease3_FeS-loop_motif"/>
</dbReference>
<sequence length="357" mass="37265">MPRSLASPPQLRPDGAAGLHGRVTAWYASNARDLPWRAPDRTPWGVMVSEFMLQQTPVVRVLPVWREWMERWPEPAGLAAEPAGEALRAWGRLGYPRRALRLHAAAQRIVENHGGRVPASHGDLLALPGVGGYTAAAISSFAFGNPETVVDTNIRRVHARLVGGSALPEPAYTAAEARRAAELMPDPGPDGGALANAWNAAVMELGALVCTARAPRCGECPVLDACAWVAAGRPEPHYVPKGQAWAGTDRQVRGALMGVLRASDDPVPRDALLSVPGAVPAGGSPLPPGGPDGSAGRDGSTGPDRPSWPAGTSPEAAPAWARLAELPAGGEQRRRCLEGLLADGLAHEGPAGVALPH</sequence>
<comment type="cofactor">
    <cofactor evidence="2">
        <name>[4Fe-4S] cluster</name>
        <dbReference type="ChEBI" id="CHEBI:49883"/>
    </cofactor>
</comment>
<feature type="domain" description="HhH-GPD" evidence="15">
    <location>
        <begin position="52"/>
        <end position="208"/>
    </location>
</feature>
<feature type="compositionally biased region" description="Low complexity" evidence="14">
    <location>
        <begin position="274"/>
        <end position="284"/>
    </location>
</feature>
<accession>A0ABV4UUX3</accession>
<dbReference type="PANTHER" id="PTHR42944">
    <property type="entry name" value="ADENINE DNA GLYCOSYLASE"/>
    <property type="match status" value="1"/>
</dbReference>
<gene>
    <name evidence="16" type="ORF">ACETWP_15545</name>
</gene>
<name>A0ABV4UUX3_9MICC</name>
<dbReference type="SUPFAM" id="SSF48150">
    <property type="entry name" value="DNA-glycosylase"/>
    <property type="match status" value="1"/>
</dbReference>
<dbReference type="SMART" id="SM00478">
    <property type="entry name" value="ENDO3c"/>
    <property type="match status" value="1"/>
</dbReference>
<keyword evidence="11" id="KW-0411">Iron-sulfur</keyword>
<evidence type="ECO:0000313" key="17">
    <source>
        <dbReference type="Proteomes" id="UP001575652"/>
    </source>
</evidence>
<evidence type="ECO:0000256" key="6">
    <source>
        <dbReference type="ARBA" id="ARBA00022485"/>
    </source>
</evidence>
<evidence type="ECO:0000313" key="16">
    <source>
        <dbReference type="EMBL" id="MFB0836003.1"/>
    </source>
</evidence>
<evidence type="ECO:0000256" key="14">
    <source>
        <dbReference type="SAM" id="MobiDB-lite"/>
    </source>
</evidence>
<dbReference type="InterPro" id="IPR011257">
    <property type="entry name" value="DNA_glycosylase"/>
</dbReference>
<dbReference type="InterPro" id="IPR044298">
    <property type="entry name" value="MIG/MutY"/>
</dbReference>
<comment type="similarity">
    <text evidence="3">Belongs to the Nth/MutY family.</text>
</comment>
<evidence type="ECO:0000256" key="9">
    <source>
        <dbReference type="ARBA" id="ARBA00022801"/>
    </source>
</evidence>
<evidence type="ECO:0000256" key="11">
    <source>
        <dbReference type="ARBA" id="ARBA00023014"/>
    </source>
</evidence>
<dbReference type="InterPro" id="IPR000445">
    <property type="entry name" value="HhH_motif"/>
</dbReference>
<protein>
    <recommendedName>
        <fullName evidence="5">Adenine DNA glycosylase</fullName>
        <ecNumber evidence="4">3.2.2.31</ecNumber>
    </recommendedName>
</protein>
<keyword evidence="9" id="KW-0378">Hydrolase</keyword>
<dbReference type="InterPro" id="IPR004036">
    <property type="entry name" value="Endonuclease-III-like_CS2"/>
</dbReference>
<keyword evidence="6" id="KW-0004">4Fe-4S</keyword>
<dbReference type="PANTHER" id="PTHR42944:SF1">
    <property type="entry name" value="ADENINE DNA GLYCOSYLASE"/>
    <property type="match status" value="1"/>
</dbReference>
<proteinExistence type="inferred from homology"/>
<evidence type="ECO:0000256" key="4">
    <source>
        <dbReference type="ARBA" id="ARBA00012045"/>
    </source>
</evidence>
<feature type="region of interest" description="Disordered" evidence="14">
    <location>
        <begin position="274"/>
        <end position="316"/>
    </location>
</feature>
<dbReference type="RefSeq" id="WP_373973180.1">
    <property type="nucleotide sequence ID" value="NZ_JBHDLJ010000016.1"/>
</dbReference>
<evidence type="ECO:0000256" key="2">
    <source>
        <dbReference type="ARBA" id="ARBA00001966"/>
    </source>
</evidence>
<evidence type="ECO:0000256" key="3">
    <source>
        <dbReference type="ARBA" id="ARBA00008343"/>
    </source>
</evidence>
<keyword evidence="8" id="KW-0227">DNA damage</keyword>
<dbReference type="Gene3D" id="1.10.340.30">
    <property type="entry name" value="Hypothetical protein, domain 2"/>
    <property type="match status" value="1"/>
</dbReference>
<keyword evidence="12" id="KW-0234">DNA repair</keyword>
<evidence type="ECO:0000256" key="12">
    <source>
        <dbReference type="ARBA" id="ARBA00023204"/>
    </source>
</evidence>
<dbReference type="EMBL" id="JBHDLJ010000016">
    <property type="protein sequence ID" value="MFB0836003.1"/>
    <property type="molecule type" value="Genomic_DNA"/>
</dbReference>
<keyword evidence="13" id="KW-0326">Glycosidase</keyword>
<dbReference type="SMART" id="SM00525">
    <property type="entry name" value="FES"/>
    <property type="match status" value="1"/>
</dbReference>
<dbReference type="EC" id="3.2.2.31" evidence="4"/>
<evidence type="ECO:0000259" key="15">
    <source>
        <dbReference type="SMART" id="SM00478"/>
    </source>
</evidence>
<comment type="catalytic activity">
    <reaction evidence="1">
        <text>Hydrolyzes free adenine bases from 7,8-dihydro-8-oxoguanine:adenine mismatched double-stranded DNA, leaving an apurinic site.</text>
        <dbReference type="EC" id="3.2.2.31"/>
    </reaction>
</comment>
<dbReference type="InterPro" id="IPR023170">
    <property type="entry name" value="HhH_base_excis_C"/>
</dbReference>
<reference evidence="16 17" key="1">
    <citation type="submission" date="2024-09" db="EMBL/GenBank/DDBJ databases">
        <authorList>
            <person name="Salinas-Garcia M.A."/>
            <person name="Prieme A."/>
        </authorList>
    </citation>
    <scope>NUCLEOTIDE SEQUENCE [LARGE SCALE GENOMIC DNA]</scope>
    <source>
        <strain evidence="16 17">DSM 21081</strain>
    </source>
</reference>
<evidence type="ECO:0000256" key="7">
    <source>
        <dbReference type="ARBA" id="ARBA00022723"/>
    </source>
</evidence>
<evidence type="ECO:0000256" key="1">
    <source>
        <dbReference type="ARBA" id="ARBA00000843"/>
    </source>
</evidence>
<dbReference type="Gene3D" id="1.10.1670.10">
    <property type="entry name" value="Helix-hairpin-Helix base-excision DNA repair enzymes (C-terminal)"/>
    <property type="match status" value="1"/>
</dbReference>
<comment type="caution">
    <text evidence="16">The sequence shown here is derived from an EMBL/GenBank/DDBJ whole genome shotgun (WGS) entry which is preliminary data.</text>
</comment>
<dbReference type="Pfam" id="PF00633">
    <property type="entry name" value="HHH"/>
    <property type="match status" value="1"/>
</dbReference>